<dbReference type="SUPFAM" id="SSF46689">
    <property type="entry name" value="Homeodomain-like"/>
    <property type="match status" value="2"/>
</dbReference>
<dbReference type="Pfam" id="PF02311">
    <property type="entry name" value="AraC_binding"/>
    <property type="match status" value="1"/>
</dbReference>
<keyword evidence="6" id="KW-1185">Reference proteome</keyword>
<dbReference type="Pfam" id="PF12833">
    <property type="entry name" value="HTH_18"/>
    <property type="match status" value="1"/>
</dbReference>
<dbReference type="InterPro" id="IPR018062">
    <property type="entry name" value="HTH_AraC-typ_CS"/>
</dbReference>
<name>A0A4R5KS64_9BACL</name>
<comment type="caution">
    <text evidence="5">The sequence shown here is derived from an EMBL/GenBank/DDBJ whole genome shotgun (WGS) entry which is preliminary data.</text>
</comment>
<dbReference type="Gene3D" id="1.10.10.60">
    <property type="entry name" value="Homeodomain-like"/>
    <property type="match status" value="2"/>
</dbReference>
<dbReference type="InterPro" id="IPR003313">
    <property type="entry name" value="AraC-bd"/>
</dbReference>
<dbReference type="PANTHER" id="PTHR43280">
    <property type="entry name" value="ARAC-FAMILY TRANSCRIPTIONAL REGULATOR"/>
    <property type="match status" value="1"/>
</dbReference>
<evidence type="ECO:0000256" key="3">
    <source>
        <dbReference type="ARBA" id="ARBA00023163"/>
    </source>
</evidence>
<dbReference type="Proteomes" id="UP000295636">
    <property type="component" value="Unassembled WGS sequence"/>
</dbReference>
<sequence length="286" mass="33913">MYWNQPNTILKYDQLTVKHIRKDHFSMDDHFHSRYEITYLIDGERHFFIKDTTYTLQKGDLVFIAPADIHRSFDANPSGYEKIELYFDPKWIHKTGVIASDFDVVYPFDQENRMLRLASREQEYVESLLFKMMYEMKQQPAGYNHEITMLLTQLLMFSTRQCHLLTHQQPRTLPVSDNITRMIRYINENYTEKLCLEHLAAMFHFNPSYLSYRFKEVTGISFIEYVNSVRVKEAQKLLTKSSSPVTDIALQCGFTNLTHFGRVFKYITGITPSAYRRKHSIDSPRL</sequence>
<evidence type="ECO:0000259" key="4">
    <source>
        <dbReference type="PROSITE" id="PS01124"/>
    </source>
</evidence>
<dbReference type="PROSITE" id="PS00041">
    <property type="entry name" value="HTH_ARAC_FAMILY_1"/>
    <property type="match status" value="1"/>
</dbReference>
<dbReference type="GO" id="GO:0043565">
    <property type="term" value="F:sequence-specific DNA binding"/>
    <property type="evidence" value="ECO:0007669"/>
    <property type="project" value="InterPro"/>
</dbReference>
<dbReference type="InterPro" id="IPR018060">
    <property type="entry name" value="HTH_AraC"/>
</dbReference>
<dbReference type="InterPro" id="IPR009057">
    <property type="entry name" value="Homeodomain-like_sf"/>
</dbReference>
<dbReference type="PANTHER" id="PTHR43280:SF28">
    <property type="entry name" value="HTH-TYPE TRANSCRIPTIONAL ACTIVATOR RHAS"/>
    <property type="match status" value="1"/>
</dbReference>
<protein>
    <submittedName>
        <fullName evidence="5">AraC family transcriptional regulator</fullName>
    </submittedName>
</protein>
<dbReference type="RefSeq" id="WP_133226961.1">
    <property type="nucleotide sequence ID" value="NZ_SMRT01000003.1"/>
</dbReference>
<evidence type="ECO:0000256" key="1">
    <source>
        <dbReference type="ARBA" id="ARBA00023015"/>
    </source>
</evidence>
<dbReference type="PRINTS" id="PR00032">
    <property type="entry name" value="HTHARAC"/>
</dbReference>
<evidence type="ECO:0000313" key="5">
    <source>
        <dbReference type="EMBL" id="TDF98679.1"/>
    </source>
</evidence>
<dbReference type="EMBL" id="SMRT01000003">
    <property type="protein sequence ID" value="TDF98679.1"/>
    <property type="molecule type" value="Genomic_DNA"/>
</dbReference>
<dbReference type="SUPFAM" id="SSF51215">
    <property type="entry name" value="Regulatory protein AraC"/>
    <property type="match status" value="1"/>
</dbReference>
<evidence type="ECO:0000313" key="6">
    <source>
        <dbReference type="Proteomes" id="UP000295636"/>
    </source>
</evidence>
<dbReference type="OrthoDB" id="506156at2"/>
<dbReference type="InterPro" id="IPR014710">
    <property type="entry name" value="RmlC-like_jellyroll"/>
</dbReference>
<dbReference type="InterPro" id="IPR020449">
    <property type="entry name" value="Tscrpt_reg_AraC-type_HTH"/>
</dbReference>
<dbReference type="PROSITE" id="PS01124">
    <property type="entry name" value="HTH_ARAC_FAMILY_2"/>
    <property type="match status" value="1"/>
</dbReference>
<proteinExistence type="predicted"/>
<dbReference type="InterPro" id="IPR037923">
    <property type="entry name" value="HTH-like"/>
</dbReference>
<dbReference type="SMART" id="SM00342">
    <property type="entry name" value="HTH_ARAC"/>
    <property type="match status" value="1"/>
</dbReference>
<accession>A0A4R5KS64</accession>
<dbReference type="AlphaFoldDB" id="A0A4R5KS64"/>
<keyword evidence="3" id="KW-0804">Transcription</keyword>
<organism evidence="5 6">
    <name type="scientific">Paenibacillus piri</name>
    <dbReference type="NCBI Taxonomy" id="2547395"/>
    <lineage>
        <taxon>Bacteria</taxon>
        <taxon>Bacillati</taxon>
        <taxon>Bacillota</taxon>
        <taxon>Bacilli</taxon>
        <taxon>Bacillales</taxon>
        <taxon>Paenibacillaceae</taxon>
        <taxon>Paenibacillus</taxon>
    </lineage>
</organism>
<dbReference type="GO" id="GO:0003700">
    <property type="term" value="F:DNA-binding transcription factor activity"/>
    <property type="evidence" value="ECO:0007669"/>
    <property type="project" value="InterPro"/>
</dbReference>
<dbReference type="Gene3D" id="2.60.120.10">
    <property type="entry name" value="Jelly Rolls"/>
    <property type="match status" value="1"/>
</dbReference>
<feature type="domain" description="HTH araC/xylS-type" evidence="4">
    <location>
        <begin position="180"/>
        <end position="278"/>
    </location>
</feature>
<keyword evidence="1" id="KW-0805">Transcription regulation</keyword>
<evidence type="ECO:0000256" key="2">
    <source>
        <dbReference type="ARBA" id="ARBA00023125"/>
    </source>
</evidence>
<keyword evidence="2" id="KW-0238">DNA-binding</keyword>
<gene>
    <name evidence="5" type="ORF">E1757_09090</name>
</gene>
<reference evidence="5 6" key="1">
    <citation type="submission" date="2019-03" db="EMBL/GenBank/DDBJ databases">
        <title>This is whole genome sequence of Paenibacillus sp MS74 strain.</title>
        <authorList>
            <person name="Trinh H.N."/>
        </authorList>
    </citation>
    <scope>NUCLEOTIDE SEQUENCE [LARGE SCALE GENOMIC DNA]</scope>
    <source>
        <strain evidence="5 6">MS74</strain>
    </source>
</reference>